<comment type="caution">
    <text evidence="1">The sequence shown here is derived from an EMBL/GenBank/DDBJ whole genome shotgun (WGS) entry which is preliminary data.</text>
</comment>
<dbReference type="RefSeq" id="WP_377279181.1">
    <property type="nucleotide sequence ID" value="NZ_JBHSGL010000005.1"/>
</dbReference>
<dbReference type="Proteomes" id="UP001595932">
    <property type="component" value="Unassembled WGS sequence"/>
</dbReference>
<reference evidence="2" key="1">
    <citation type="journal article" date="2019" name="Int. J. Syst. Evol. Microbiol.">
        <title>The Global Catalogue of Microorganisms (GCM) 10K type strain sequencing project: providing services to taxonomists for standard genome sequencing and annotation.</title>
        <authorList>
            <consortium name="The Broad Institute Genomics Platform"/>
            <consortium name="The Broad Institute Genome Sequencing Center for Infectious Disease"/>
            <person name="Wu L."/>
            <person name="Ma J."/>
        </authorList>
    </citation>
    <scope>NUCLEOTIDE SEQUENCE [LARGE SCALE GENOMIC DNA]</scope>
    <source>
        <strain evidence="2">CGMCC 1.12151</strain>
    </source>
</reference>
<keyword evidence="2" id="KW-1185">Reference proteome</keyword>
<protein>
    <submittedName>
        <fullName evidence="1">Uncharacterized protein</fullName>
    </submittedName>
</protein>
<proteinExistence type="predicted"/>
<evidence type="ECO:0000313" key="2">
    <source>
        <dbReference type="Proteomes" id="UP001595932"/>
    </source>
</evidence>
<sequence length="54" mass="6245">MRQETSIQKNEKPHQLKGCPIYNLSKLQNSYEKGDGNNILFLGEKSNIFGYRTL</sequence>
<dbReference type="EMBL" id="JBHSGL010000005">
    <property type="protein sequence ID" value="MFC4713471.1"/>
    <property type="molecule type" value="Genomic_DNA"/>
</dbReference>
<accession>A0ABV9MEF6</accession>
<gene>
    <name evidence="1" type="ORF">ACFO5U_11380</name>
</gene>
<organism evidence="1 2">
    <name type="scientific">Planococcus dechangensis</name>
    <dbReference type="NCBI Taxonomy" id="1176255"/>
    <lineage>
        <taxon>Bacteria</taxon>
        <taxon>Bacillati</taxon>
        <taxon>Bacillota</taxon>
        <taxon>Bacilli</taxon>
        <taxon>Bacillales</taxon>
        <taxon>Caryophanaceae</taxon>
        <taxon>Planococcus</taxon>
    </lineage>
</organism>
<name>A0ABV9MEF6_9BACL</name>
<evidence type="ECO:0000313" key="1">
    <source>
        <dbReference type="EMBL" id="MFC4713471.1"/>
    </source>
</evidence>